<proteinExistence type="predicted"/>
<organism evidence="2 3">
    <name type="scientific">Paenibacillus alvei</name>
    <name type="common">Bacillus alvei</name>
    <dbReference type="NCBI Taxonomy" id="44250"/>
    <lineage>
        <taxon>Bacteria</taxon>
        <taxon>Bacillati</taxon>
        <taxon>Bacillota</taxon>
        <taxon>Bacilli</taxon>
        <taxon>Bacillales</taxon>
        <taxon>Paenibacillaceae</taxon>
        <taxon>Paenibacillus</taxon>
    </lineage>
</organism>
<sequence length="347" mass="39383">MEYVALELAKYGWVKPRWTHDKFFAASPFRDDDSSPSFYVWLTDNSRFNAKAGQFGDDGAPDEWKRGDFVKLLSFLRGECEQSVREYLRYTYATEWTSEEELTLNPPKLSIESVSRPLDLRLLDEYAFTHPYLGERGVSTGVQRALRIGYDRVRQAVTIPWILPDGRLGNVMYRSVNSKIFWFAKVCPSCGHGHIVRHNVTYRCKACGQEAAQPIEGMPIRSMLYGMDVIYRRKVKRAALVEAPIDSLFLMSCGIPAVAVGGTAFNEAKRDLIIRSGIEEITLFTDNDKPGEEMKRKAIELLDGFVTLKEVVYPEGCKDPCDVGDSKIINSMVYNSTKISKTLRLVN</sequence>
<reference evidence="2 3" key="1">
    <citation type="submission" date="2022-05" db="EMBL/GenBank/DDBJ databases">
        <title>Genome Sequencing of Bee-Associated Microbes.</title>
        <authorList>
            <person name="Dunlap C."/>
        </authorList>
    </citation>
    <scope>NUCLEOTIDE SEQUENCE [LARGE SCALE GENOMIC DNA]</scope>
    <source>
        <strain evidence="2 3">NRRL NRS-750</strain>
    </source>
</reference>
<comment type="caution">
    <text evidence="2">The sequence shown here is derived from an EMBL/GenBank/DDBJ whole genome shotgun (WGS) entry which is preliminary data.</text>
</comment>
<evidence type="ECO:0000313" key="2">
    <source>
        <dbReference type="EMBL" id="MCY9532925.1"/>
    </source>
</evidence>
<dbReference type="Pfam" id="PF13155">
    <property type="entry name" value="Toprim_2"/>
    <property type="match status" value="1"/>
</dbReference>
<name>A0ABT4EII6_PAEAL</name>
<gene>
    <name evidence="2" type="ORF">M5X04_26815</name>
</gene>
<dbReference type="Gene3D" id="3.40.1360.10">
    <property type="match status" value="1"/>
</dbReference>
<dbReference type="SUPFAM" id="SSF56731">
    <property type="entry name" value="DNA primase core"/>
    <property type="match status" value="1"/>
</dbReference>
<dbReference type="CDD" id="cd01029">
    <property type="entry name" value="TOPRIM_primases"/>
    <property type="match status" value="1"/>
</dbReference>
<dbReference type="InterPro" id="IPR034154">
    <property type="entry name" value="TOPRIM_DnaG/twinkle"/>
</dbReference>
<feature type="domain" description="Toprim" evidence="1">
    <location>
        <begin position="236"/>
        <end position="307"/>
    </location>
</feature>
<dbReference type="RefSeq" id="WP_268633001.1">
    <property type="nucleotide sequence ID" value="NZ_JAMDLY010000024.1"/>
</dbReference>
<dbReference type="InterPro" id="IPR006171">
    <property type="entry name" value="TOPRIM_dom"/>
</dbReference>
<protein>
    <submittedName>
        <fullName evidence="2">Toprim domain-containing protein</fullName>
    </submittedName>
</protein>
<dbReference type="SMART" id="SM00493">
    <property type="entry name" value="TOPRIM"/>
    <property type="match status" value="1"/>
</dbReference>
<dbReference type="EMBL" id="JAMDLY010000024">
    <property type="protein sequence ID" value="MCY9532925.1"/>
    <property type="molecule type" value="Genomic_DNA"/>
</dbReference>
<keyword evidence="3" id="KW-1185">Reference proteome</keyword>
<evidence type="ECO:0000259" key="1">
    <source>
        <dbReference type="SMART" id="SM00493"/>
    </source>
</evidence>
<accession>A0ABT4EII6</accession>
<evidence type="ECO:0000313" key="3">
    <source>
        <dbReference type="Proteomes" id="UP001527090"/>
    </source>
</evidence>
<dbReference type="Proteomes" id="UP001527090">
    <property type="component" value="Unassembled WGS sequence"/>
</dbReference>